<dbReference type="PANTHER" id="PTHR47027:SF20">
    <property type="entry name" value="REVERSE TRANSCRIPTASE-LIKE PROTEIN WITH RNA-DIRECTED DNA POLYMERASE DOMAIN"/>
    <property type="match status" value="1"/>
</dbReference>
<name>A0A1X7TDH4_AMPQE</name>
<proteinExistence type="predicted"/>
<dbReference type="OrthoDB" id="447743at2759"/>
<dbReference type="InterPro" id="IPR000477">
    <property type="entry name" value="RT_dom"/>
</dbReference>
<organism evidence="2">
    <name type="scientific">Amphimedon queenslandica</name>
    <name type="common">Sponge</name>
    <dbReference type="NCBI Taxonomy" id="400682"/>
    <lineage>
        <taxon>Eukaryota</taxon>
        <taxon>Metazoa</taxon>
        <taxon>Porifera</taxon>
        <taxon>Demospongiae</taxon>
        <taxon>Heteroscleromorpha</taxon>
        <taxon>Haplosclerida</taxon>
        <taxon>Niphatidae</taxon>
        <taxon>Amphimedon</taxon>
    </lineage>
</organism>
<dbReference type="STRING" id="400682.A0A1X7TDH4"/>
<evidence type="ECO:0000259" key="1">
    <source>
        <dbReference type="Pfam" id="PF00078"/>
    </source>
</evidence>
<dbReference type="Pfam" id="PF00078">
    <property type="entry name" value="RVT_1"/>
    <property type="match status" value="1"/>
</dbReference>
<sequence length="728" mass="82079">MLHTVNLPPSIILYITNLYSKLSASIITRQWSTPSFKISRGVFQGDTLSPLLFLLCFQPIIDFINDLPFEGFKLKLPLNRTNGLPPVNSCIYVEWQEETSTEPAGWYHCTVVEYNSDSRAVLKYRDNATETIDLNTVKWELTRKNGKAYLPMDSAPPIYPLKEVRKAATLTKYAWSSDHKVKGYADDLTFLSVSKSDHQAGLTAISQSCQELGLEIRPDKCTSYCFDGQKPLPRTSFSLTDGYTTNISSAPTKFLGETLCITANQTKRLAGKRLCGKIYDALKKIDERPIRGEYKVWIYKSYLIPSVLFNLTVDRISPSTAKKIQSRITSYLKKWLKLPRCATLSSLFHPEVLNLPYLPHQLAKAKLRLLASVSLSYDHNIRSLSSLILDPQFTESELIPSDTVTLLTSHQLPSTRKDLKVLYSTLQDDYTDRWNTHLESLSVQRKLLDVIPLEAESRVWARIFTSLPAGQLSFIIRAGIDCLPTPTTLSRWNYQTDPSCNLCKATPCTVHHVLNCCPVSLNQGRYTYRHDSVLRLLYELLYSNLSPESIIYADLPGLQTTDPSPGTIPVSIIYTTARPDIVVINGKSITLLELTISMNTKDGLSNARERKHAKENYISLLGDLNSRGYSTSFESIEIGSLGHFQPATVSSLHSILNHLHRRTISKLLLTLSKSAITSSQIIFNCRKSTEWSTSHPNAPTLSTVYNIINKLIYYYLLTCQLLSSMLFL</sequence>
<dbReference type="AlphaFoldDB" id="A0A1X7TDH4"/>
<dbReference type="PANTHER" id="PTHR47027">
    <property type="entry name" value="REVERSE TRANSCRIPTASE DOMAIN-CONTAINING PROTEIN"/>
    <property type="match status" value="1"/>
</dbReference>
<dbReference type="EnsemblMetazoa" id="Aqu2.1.12626_001">
    <property type="protein sequence ID" value="Aqu2.1.12626_001"/>
    <property type="gene ID" value="Aqu2.1.12626"/>
</dbReference>
<feature type="domain" description="Reverse transcriptase" evidence="1">
    <location>
        <begin position="173"/>
        <end position="257"/>
    </location>
</feature>
<accession>A0A1X7TDH4</accession>
<dbReference type="InParanoid" id="A0A1X7TDH4"/>
<reference evidence="2" key="1">
    <citation type="submission" date="2017-05" db="UniProtKB">
        <authorList>
            <consortium name="EnsemblMetazoa"/>
        </authorList>
    </citation>
    <scope>IDENTIFICATION</scope>
</reference>
<protein>
    <recommendedName>
        <fullName evidence="1">Reverse transcriptase domain-containing protein</fullName>
    </recommendedName>
</protein>
<evidence type="ECO:0000313" key="2">
    <source>
        <dbReference type="EnsemblMetazoa" id="Aqu2.1.12626_001"/>
    </source>
</evidence>